<organism evidence="1 2">
    <name type="scientific">Bacillus thuringiensis</name>
    <dbReference type="NCBI Taxonomy" id="1428"/>
    <lineage>
        <taxon>Bacteria</taxon>
        <taxon>Bacillati</taxon>
        <taxon>Bacillota</taxon>
        <taxon>Bacilli</taxon>
        <taxon>Bacillales</taxon>
        <taxon>Bacillaceae</taxon>
        <taxon>Bacillus</taxon>
        <taxon>Bacillus cereus group</taxon>
    </lineage>
</organism>
<accession>A0A9W3SIY0</accession>
<dbReference type="RefSeq" id="WP_065486656.1">
    <property type="nucleotide sequence ID" value="NZ_CP015353.1"/>
</dbReference>
<evidence type="ECO:0000313" key="2">
    <source>
        <dbReference type="Proteomes" id="UP000092743"/>
    </source>
</evidence>
<dbReference type="AlphaFoldDB" id="A0A9W3SIY0"/>
<evidence type="ECO:0000313" key="1">
    <source>
        <dbReference type="EMBL" id="ANS52046.1"/>
    </source>
</evidence>
<reference evidence="1 2" key="1">
    <citation type="submission" date="2016-04" db="EMBL/GenBank/DDBJ databases">
        <title>High quality genome of the nematocidal Bacillus thuringiensis MYBT18246.</title>
        <authorList>
            <person name="Hollensteiner J."/>
            <person name="Poehlein A."/>
            <person name="Sproeer C."/>
            <person name="Bunk B."/>
            <person name="Rosenstiel P."/>
            <person name="Schulenburg H."/>
            <person name="Liesegang H."/>
        </authorList>
    </citation>
    <scope>NUCLEOTIDE SEQUENCE [LARGE SCALE GENOMIC DNA]</scope>
    <source>
        <strain evidence="1 2">MYBT18246</strain>
        <plasmid evidence="1 2">p120510</plasmid>
    </source>
</reference>
<sequence>MNLKIIVIVSTCMLLILPFGAVVSHASENKLEISCWDKEDFNDLITLPGSMLNTLNIKTEELLKDCKKQGNNV</sequence>
<keyword evidence="1" id="KW-0614">Plasmid</keyword>
<protein>
    <submittedName>
        <fullName evidence="1">Uncharacterized protein</fullName>
    </submittedName>
</protein>
<dbReference type="Proteomes" id="UP000092743">
    <property type="component" value="Plasmid p120510"/>
</dbReference>
<proteinExistence type="predicted"/>
<geneLocation type="plasmid" evidence="1 2">
    <name>p120510</name>
</geneLocation>
<gene>
    <name evidence="1" type="ORF">BT246_67540</name>
</gene>
<name>A0A9W3SIY0_BACTU</name>
<dbReference type="EMBL" id="CP015353">
    <property type="protein sequence ID" value="ANS52046.1"/>
    <property type="molecule type" value="Genomic_DNA"/>
</dbReference>